<evidence type="ECO:0000313" key="4">
    <source>
        <dbReference type="Proteomes" id="UP000015103"/>
    </source>
</evidence>
<dbReference type="Proteomes" id="UP000015103">
    <property type="component" value="Unassembled WGS sequence"/>
</dbReference>
<protein>
    <submittedName>
        <fullName evidence="3">Uncharacterized protein</fullName>
    </submittedName>
</protein>
<dbReference type="EnsemblMetazoa" id="RPRC011837-RA">
    <property type="protein sequence ID" value="RPRC011837-PA"/>
    <property type="gene ID" value="RPRC011837"/>
</dbReference>
<feature type="chain" id="PRO_5043825593" evidence="2">
    <location>
        <begin position="18"/>
        <end position="164"/>
    </location>
</feature>
<evidence type="ECO:0000313" key="3">
    <source>
        <dbReference type="EnsemblMetazoa" id="RPRC011837-PA"/>
    </source>
</evidence>
<dbReference type="EMBL" id="ACPB03001807">
    <property type="status" value="NOT_ANNOTATED_CDS"/>
    <property type="molecule type" value="Genomic_DNA"/>
</dbReference>
<keyword evidence="4" id="KW-1185">Reference proteome</keyword>
<name>T1I6B8_RHOPR</name>
<dbReference type="AlphaFoldDB" id="T1I6B8"/>
<organism evidence="3 4">
    <name type="scientific">Rhodnius prolixus</name>
    <name type="common">Triatomid bug</name>
    <dbReference type="NCBI Taxonomy" id="13249"/>
    <lineage>
        <taxon>Eukaryota</taxon>
        <taxon>Metazoa</taxon>
        <taxon>Ecdysozoa</taxon>
        <taxon>Arthropoda</taxon>
        <taxon>Hexapoda</taxon>
        <taxon>Insecta</taxon>
        <taxon>Pterygota</taxon>
        <taxon>Neoptera</taxon>
        <taxon>Paraneoptera</taxon>
        <taxon>Hemiptera</taxon>
        <taxon>Heteroptera</taxon>
        <taxon>Panheteroptera</taxon>
        <taxon>Cimicomorpha</taxon>
        <taxon>Reduviidae</taxon>
        <taxon>Triatominae</taxon>
        <taxon>Rhodnius</taxon>
    </lineage>
</organism>
<reference evidence="3" key="1">
    <citation type="submission" date="2015-05" db="UniProtKB">
        <authorList>
            <consortium name="EnsemblMetazoa"/>
        </authorList>
    </citation>
    <scope>IDENTIFICATION</scope>
</reference>
<feature type="signal peptide" evidence="2">
    <location>
        <begin position="1"/>
        <end position="17"/>
    </location>
</feature>
<dbReference type="VEuPathDB" id="VectorBase:RPRC011837"/>
<dbReference type="RefSeq" id="XP_073998506.1">
    <property type="nucleotide sequence ID" value="XM_074142405.1"/>
</dbReference>
<feature type="region of interest" description="Disordered" evidence="1">
    <location>
        <begin position="114"/>
        <end position="164"/>
    </location>
</feature>
<accession>T1I6B8</accession>
<sequence>MKTEVGILLLIVGLVVSLPLERDYFPKSDDKEVVKGAVKNDEVRVEVSHGSGSGTSGSITYTHNFYSLLKSILEELSRVPLVMESTAERGRVTFVDGNDNYHHVDFPFKNSEADEGLEEDESFEDTQPNELLPKIAKKKNNEDPLEVMRDRHSTGGSITYSHFP</sequence>
<dbReference type="GeneID" id="141461388"/>
<feature type="compositionally biased region" description="Basic and acidic residues" evidence="1">
    <location>
        <begin position="139"/>
        <end position="153"/>
    </location>
</feature>
<dbReference type="HOGENOM" id="CLU_1751981_0_0_1"/>
<dbReference type="InParanoid" id="T1I6B8"/>
<proteinExistence type="predicted"/>
<evidence type="ECO:0000256" key="1">
    <source>
        <dbReference type="SAM" id="MobiDB-lite"/>
    </source>
</evidence>
<feature type="compositionally biased region" description="Polar residues" evidence="1">
    <location>
        <begin position="154"/>
        <end position="164"/>
    </location>
</feature>
<evidence type="ECO:0000256" key="2">
    <source>
        <dbReference type="SAM" id="SignalP"/>
    </source>
</evidence>
<feature type="compositionally biased region" description="Acidic residues" evidence="1">
    <location>
        <begin position="114"/>
        <end position="124"/>
    </location>
</feature>
<keyword evidence="2" id="KW-0732">Signal</keyword>